<dbReference type="Gene3D" id="3.40.50.300">
    <property type="entry name" value="P-loop containing nucleotide triphosphate hydrolases"/>
    <property type="match status" value="1"/>
</dbReference>
<dbReference type="eggNOG" id="ENOG502Z88K">
    <property type="taxonomic scope" value="Bacteria"/>
</dbReference>
<gene>
    <name evidence="1" type="ORF">P873_13045</name>
</gene>
<dbReference type="Proteomes" id="UP000029391">
    <property type="component" value="Unassembled WGS sequence"/>
</dbReference>
<organism evidence="1 2">
    <name type="scientific">Arenimonas composti TR7-09 = DSM 18010</name>
    <dbReference type="NCBI Taxonomy" id="1121013"/>
    <lineage>
        <taxon>Bacteria</taxon>
        <taxon>Pseudomonadati</taxon>
        <taxon>Pseudomonadota</taxon>
        <taxon>Gammaproteobacteria</taxon>
        <taxon>Lysobacterales</taxon>
        <taxon>Lysobacteraceae</taxon>
        <taxon>Arenimonas</taxon>
    </lineage>
</organism>
<dbReference type="RefSeq" id="WP_026816624.1">
    <property type="nucleotide sequence ID" value="NZ_AUFF01000002.1"/>
</dbReference>
<dbReference type="EMBL" id="AWXU01000047">
    <property type="protein sequence ID" value="KFN48873.1"/>
    <property type="molecule type" value="Genomic_DNA"/>
</dbReference>
<dbReference type="AlphaFoldDB" id="A0A091B896"/>
<dbReference type="Pfam" id="PF13469">
    <property type="entry name" value="Sulfotransfer_3"/>
    <property type="match status" value="1"/>
</dbReference>
<comment type="caution">
    <text evidence="1">The sequence shown here is derived from an EMBL/GenBank/DDBJ whole genome shotgun (WGS) entry which is preliminary data.</text>
</comment>
<evidence type="ECO:0000313" key="2">
    <source>
        <dbReference type="Proteomes" id="UP000029391"/>
    </source>
</evidence>
<name>A0A091B896_9GAMM</name>
<accession>A0A091B896</accession>
<evidence type="ECO:0000313" key="1">
    <source>
        <dbReference type="EMBL" id="KFN48873.1"/>
    </source>
</evidence>
<protein>
    <recommendedName>
        <fullName evidence="3">Sulfotransferase domain-containing protein</fullName>
    </recommendedName>
</protein>
<keyword evidence="2" id="KW-1185">Reference proteome</keyword>
<sequence length="329" mass="37629">MTRAGPVYLIASERSGTNLLRKRITERQQVYVGPAPAQFLKHLYYREPYYGDLADDRNFAALVEDALQLCYVHFAPWKYRYTVAEVVAAFAGRPRDSVLLSDYLMQRYAGDAGRSGYLCKDNWLYEFALDIAARLPDARFIYLYRDPRDFVLSQTRRPGASRDVIEHARLWEYEQVRSIRVAAALGARCTRVSYEELIADEEATLARLCGFLGVELSAAAAKVDDNVVRPVHEWKNLDAATMKDNAGKFLREMGKADIARIEVTCALPMQYLGYTRATTRTRPVGRFEADWRRSFHGALKLLRRRGGGGPPVPERARLLRRLHVNYRNP</sequence>
<dbReference type="STRING" id="1121013.GCA_000426365_01279"/>
<dbReference type="SUPFAM" id="SSF52540">
    <property type="entry name" value="P-loop containing nucleoside triphosphate hydrolases"/>
    <property type="match status" value="1"/>
</dbReference>
<evidence type="ECO:0008006" key="3">
    <source>
        <dbReference type="Google" id="ProtNLM"/>
    </source>
</evidence>
<reference evidence="1 2" key="1">
    <citation type="submission" date="2013-09" db="EMBL/GenBank/DDBJ databases">
        <title>Genome sequencing of Arenimonas composti.</title>
        <authorList>
            <person name="Chen F."/>
            <person name="Wang G."/>
        </authorList>
    </citation>
    <scope>NUCLEOTIDE SEQUENCE [LARGE SCALE GENOMIC DNA]</scope>
    <source>
        <strain evidence="1 2">TR7-09</strain>
    </source>
</reference>
<proteinExistence type="predicted"/>
<dbReference type="InterPro" id="IPR027417">
    <property type="entry name" value="P-loop_NTPase"/>
</dbReference>